<evidence type="ECO:0000256" key="1">
    <source>
        <dbReference type="SAM" id="MobiDB-lite"/>
    </source>
</evidence>
<comment type="caution">
    <text evidence="2">The sequence shown here is derived from an EMBL/GenBank/DDBJ whole genome shotgun (WGS) entry which is preliminary data.</text>
</comment>
<protein>
    <submittedName>
        <fullName evidence="2">Uncharacterized protein</fullName>
    </submittedName>
</protein>
<reference evidence="2" key="1">
    <citation type="submission" date="2024-06" db="EMBL/GenBank/DDBJ databases">
        <authorList>
            <person name="Liu X."/>
            <person name="Lenzi L."/>
            <person name="Haldenby T S."/>
            <person name="Uol C."/>
        </authorList>
    </citation>
    <scope>NUCLEOTIDE SEQUENCE</scope>
</reference>
<dbReference type="Proteomes" id="UP001497525">
    <property type="component" value="Unassembled WGS sequence"/>
</dbReference>
<dbReference type="EMBL" id="CAXLJL010000645">
    <property type="protein sequence ID" value="CAL5139788.1"/>
    <property type="molecule type" value="Genomic_DNA"/>
</dbReference>
<sequence>MNGYGIQYGPYWNGCPLLPQGWARRSNSLGKSEGHSSKLMCSQPARLTGPLYHSSSDTAAEVVDRVIAAVKDRHSKGTHQLEIASTQPCYSQPRNPWRSYSRNEKGPRNNIIKFSEQKSRVQKIIDEFLSTAQRRGLYTRRRSENISTREGNVQRRDDIRDIQGAHSGALSALVSNNLETELDKIFTQPLRDTYEGTIPIAADRSKNLLFPHNRYEEITSRKDVISKREPSPDIFTMDVQPAVEPEFSLMSDTYQPREEFSAFSRSRSSLSPSGCPVIEDHLQNQYAVAQSQRLKTPITSPYMLSQIHRRFAQPTYRPISPERSFESAHIPNSCYGEGNPKIRRNFSSDEHQPADYLSGGANRFRIEETSAWPKELYRTSQQEPITTGLVEYHREYPSGLSKVNRWLPESGMRSKRSKYLCDLQQTFGAHDWQHTLPPGSHCACCRFNHGLLSTSPPWIRWPVHSSRKRREPYVDYESINRKNMNPVMGRESHLKPEFANYRDFSDPLLETDHSKRYSETGHRLNRQGSEGLHSPTTMGSELEGDFPAALSPIQPYQIFTGPTSSSKQHVTDKQCSDEKPSLPTDDLVEVKKKEHNSAESPTQLKYPSTANKDMLNAQYVDNCSATPTESIRTQVASTPPEPRGLTHPLKQTGNYKIARYGVRLKFLATSTPCLSQPTSKHSSQNFNLCDYGRQPYGGDNVACDDVKVSVANTVPKGITLTPSERFVREE</sequence>
<name>A0AAV2TTM8_CALDB</name>
<evidence type="ECO:0000313" key="2">
    <source>
        <dbReference type="EMBL" id="CAL5139788.1"/>
    </source>
</evidence>
<dbReference type="AlphaFoldDB" id="A0AAV2TTM8"/>
<gene>
    <name evidence="2" type="ORF">CDAUBV1_LOCUS14983</name>
</gene>
<accession>A0AAV2TTM8</accession>
<evidence type="ECO:0000313" key="3">
    <source>
        <dbReference type="Proteomes" id="UP001497525"/>
    </source>
</evidence>
<feature type="compositionally biased region" description="Basic and acidic residues" evidence="1">
    <location>
        <begin position="569"/>
        <end position="580"/>
    </location>
</feature>
<organism evidence="2 3">
    <name type="scientific">Calicophoron daubneyi</name>
    <name type="common">Rumen fluke</name>
    <name type="synonym">Paramphistomum daubneyi</name>
    <dbReference type="NCBI Taxonomy" id="300641"/>
    <lineage>
        <taxon>Eukaryota</taxon>
        <taxon>Metazoa</taxon>
        <taxon>Spiralia</taxon>
        <taxon>Lophotrochozoa</taxon>
        <taxon>Platyhelminthes</taxon>
        <taxon>Trematoda</taxon>
        <taxon>Digenea</taxon>
        <taxon>Plagiorchiida</taxon>
        <taxon>Pronocephalata</taxon>
        <taxon>Paramphistomoidea</taxon>
        <taxon>Paramphistomidae</taxon>
        <taxon>Calicophoron</taxon>
    </lineage>
</organism>
<feature type="region of interest" description="Disordered" evidence="1">
    <location>
        <begin position="515"/>
        <end position="585"/>
    </location>
</feature>
<proteinExistence type="predicted"/>